<evidence type="ECO:0000259" key="1">
    <source>
        <dbReference type="Pfam" id="PF05050"/>
    </source>
</evidence>
<accession>A0A7R9ZK21</accession>
<dbReference type="GO" id="GO:0031902">
    <property type="term" value="C:late endosome membrane"/>
    <property type="evidence" value="ECO:0007669"/>
    <property type="project" value="TreeGrafter"/>
</dbReference>
<name>A0A7R9ZK21_9STRA</name>
<evidence type="ECO:0000313" key="2">
    <source>
        <dbReference type="EMBL" id="CAD8328113.1"/>
    </source>
</evidence>
<sequence>MGRRTTMKKPAAGVSRNSVVIVALILFAAVLVTQLQSANFTNDIAAVDRAASSIRATQDAVAKVAPPKTQATRCQRTLPAHLHKAQSEEDKMLLKWFKNFCGGTYIEMGGLDGVEFSNSHVFNKGLGWKGVLVEADPRSYKQLVINRPNEIATVHAGVCLDEKDLHYVLSGGHAAVSGFLEFATKEFKNMHWTQQVIDKALIVKCRRLDKILQETVGKSFYFDFFSLDIEGAELLALQSLNFDEYQFGIIVVEADGKSKLKDDSIKALLGRSGYDFIHNINRSNWFINKNFDLIYQDVVYENP</sequence>
<feature type="domain" description="Methyltransferase FkbM" evidence="1">
    <location>
        <begin position="109"/>
        <end position="256"/>
    </location>
</feature>
<gene>
    <name evidence="2" type="ORF">CAUS1442_LOCUS208</name>
</gene>
<dbReference type="GO" id="GO:0005789">
    <property type="term" value="C:endoplasmic reticulum membrane"/>
    <property type="evidence" value="ECO:0007669"/>
    <property type="project" value="TreeGrafter"/>
</dbReference>
<dbReference type="GO" id="GO:0006888">
    <property type="term" value="P:endoplasmic reticulum to Golgi vesicle-mediated transport"/>
    <property type="evidence" value="ECO:0007669"/>
    <property type="project" value="TreeGrafter"/>
</dbReference>
<dbReference type="InterPro" id="IPR053202">
    <property type="entry name" value="EGF_Rcpt_Signaling_Reg"/>
</dbReference>
<organism evidence="2">
    <name type="scientific">Craspedostauros australis</name>
    <dbReference type="NCBI Taxonomy" id="1486917"/>
    <lineage>
        <taxon>Eukaryota</taxon>
        <taxon>Sar</taxon>
        <taxon>Stramenopiles</taxon>
        <taxon>Ochrophyta</taxon>
        <taxon>Bacillariophyta</taxon>
        <taxon>Bacillariophyceae</taxon>
        <taxon>Bacillariophycidae</taxon>
        <taxon>Naviculales</taxon>
        <taxon>Naviculaceae</taxon>
        <taxon>Craspedostauros</taxon>
    </lineage>
</organism>
<dbReference type="PANTHER" id="PTHR34009">
    <property type="entry name" value="PROTEIN STAR"/>
    <property type="match status" value="1"/>
</dbReference>
<dbReference type="GO" id="GO:0016197">
    <property type="term" value="P:endosomal transport"/>
    <property type="evidence" value="ECO:0007669"/>
    <property type="project" value="TreeGrafter"/>
</dbReference>
<dbReference type="Gene3D" id="3.40.50.150">
    <property type="entry name" value="Vaccinia Virus protein VP39"/>
    <property type="match status" value="1"/>
</dbReference>
<dbReference type="InterPro" id="IPR029063">
    <property type="entry name" value="SAM-dependent_MTases_sf"/>
</dbReference>
<protein>
    <recommendedName>
        <fullName evidence="1">Methyltransferase FkbM domain-containing protein</fullName>
    </recommendedName>
</protein>
<dbReference type="SUPFAM" id="SSF53335">
    <property type="entry name" value="S-adenosyl-L-methionine-dependent methyltransferases"/>
    <property type="match status" value="1"/>
</dbReference>
<dbReference type="GO" id="GO:0005794">
    <property type="term" value="C:Golgi apparatus"/>
    <property type="evidence" value="ECO:0007669"/>
    <property type="project" value="TreeGrafter"/>
</dbReference>
<dbReference type="AlphaFoldDB" id="A0A7R9ZK21"/>
<dbReference type="EMBL" id="HBEF01000317">
    <property type="protein sequence ID" value="CAD8328113.1"/>
    <property type="molecule type" value="Transcribed_RNA"/>
</dbReference>
<dbReference type="PANTHER" id="PTHR34009:SF3">
    <property type="entry name" value="METHYLTRANSFERASE FKBM DOMAIN-CONTAINING PROTEIN"/>
    <property type="match status" value="1"/>
</dbReference>
<reference evidence="2" key="1">
    <citation type="submission" date="2021-01" db="EMBL/GenBank/DDBJ databases">
        <authorList>
            <person name="Corre E."/>
            <person name="Pelletier E."/>
            <person name="Niang G."/>
            <person name="Scheremetjew M."/>
            <person name="Finn R."/>
            <person name="Kale V."/>
            <person name="Holt S."/>
            <person name="Cochrane G."/>
            <person name="Meng A."/>
            <person name="Brown T."/>
            <person name="Cohen L."/>
        </authorList>
    </citation>
    <scope>NUCLEOTIDE SEQUENCE</scope>
    <source>
        <strain evidence="2">CCMP3328</strain>
    </source>
</reference>
<proteinExistence type="predicted"/>
<dbReference type="GO" id="GO:0005886">
    <property type="term" value="C:plasma membrane"/>
    <property type="evidence" value="ECO:0007669"/>
    <property type="project" value="TreeGrafter"/>
</dbReference>
<dbReference type="InterPro" id="IPR006342">
    <property type="entry name" value="FkbM_mtfrase"/>
</dbReference>
<dbReference type="Pfam" id="PF05050">
    <property type="entry name" value="Methyltransf_21"/>
    <property type="match status" value="1"/>
</dbReference>